<keyword evidence="2" id="KW-0808">Transferase</keyword>
<accession>A0A9X2JIV7</accession>
<dbReference type="PANTHER" id="PTHR44068:SF11">
    <property type="entry name" value="GERANYL DIPHOSPHATE 2-C-METHYLTRANSFERASE"/>
    <property type="match status" value="1"/>
</dbReference>
<dbReference type="Gene3D" id="3.40.50.150">
    <property type="entry name" value="Vaccinia Virus protein VP39"/>
    <property type="match status" value="1"/>
</dbReference>
<evidence type="ECO:0000256" key="4">
    <source>
        <dbReference type="ARBA" id="ARBA00060542"/>
    </source>
</evidence>
<dbReference type="PANTHER" id="PTHR44068">
    <property type="entry name" value="ZGC:194242"/>
    <property type="match status" value="1"/>
</dbReference>
<evidence type="ECO:0000259" key="5">
    <source>
        <dbReference type="Pfam" id="PF08241"/>
    </source>
</evidence>
<keyword evidence="7" id="KW-1185">Reference proteome</keyword>
<dbReference type="SUPFAM" id="SSF53335">
    <property type="entry name" value="S-adenosyl-L-methionine-dependent methyltransferases"/>
    <property type="match status" value="1"/>
</dbReference>
<dbReference type="Proteomes" id="UP001155241">
    <property type="component" value="Unassembled WGS sequence"/>
</dbReference>
<reference evidence="6" key="1">
    <citation type="submission" date="2022-06" db="EMBL/GenBank/DDBJ databases">
        <title>Aeoliella straminimaris, a novel planctomycete from sediments.</title>
        <authorList>
            <person name="Vitorino I.R."/>
            <person name="Lage O.M."/>
        </authorList>
    </citation>
    <scope>NUCLEOTIDE SEQUENCE</scope>
    <source>
        <strain evidence="6">ICT_H6.2</strain>
    </source>
</reference>
<evidence type="ECO:0000313" key="6">
    <source>
        <dbReference type="EMBL" id="MCO6044339.1"/>
    </source>
</evidence>
<comment type="pathway">
    <text evidence="4">Amine and polyamine biosynthesis; betaine biosynthesis via glycine pathway; betaine from glycine: step 3/3.</text>
</comment>
<dbReference type="EMBL" id="JAMXLR010000036">
    <property type="protein sequence ID" value="MCO6044339.1"/>
    <property type="molecule type" value="Genomic_DNA"/>
</dbReference>
<dbReference type="CDD" id="cd02440">
    <property type="entry name" value="AdoMet_MTases"/>
    <property type="match status" value="1"/>
</dbReference>
<dbReference type="InterPro" id="IPR029063">
    <property type="entry name" value="SAM-dependent_MTases_sf"/>
</dbReference>
<dbReference type="GO" id="GO:0032259">
    <property type="term" value="P:methylation"/>
    <property type="evidence" value="ECO:0007669"/>
    <property type="project" value="UniProtKB-KW"/>
</dbReference>
<dbReference type="RefSeq" id="WP_252852440.1">
    <property type="nucleotide sequence ID" value="NZ_JAMXLR010000036.1"/>
</dbReference>
<evidence type="ECO:0000256" key="2">
    <source>
        <dbReference type="ARBA" id="ARBA00022679"/>
    </source>
</evidence>
<gene>
    <name evidence="6" type="ORF">NG895_10515</name>
</gene>
<keyword evidence="1 6" id="KW-0489">Methyltransferase</keyword>
<dbReference type="InterPro" id="IPR013216">
    <property type="entry name" value="Methyltransf_11"/>
</dbReference>
<dbReference type="Pfam" id="PF08241">
    <property type="entry name" value="Methyltransf_11"/>
    <property type="match status" value="1"/>
</dbReference>
<dbReference type="GO" id="GO:0019286">
    <property type="term" value="P:glycine betaine biosynthetic process from glycine"/>
    <property type="evidence" value="ECO:0007669"/>
    <property type="project" value="UniProtKB-ARBA"/>
</dbReference>
<evidence type="ECO:0000256" key="1">
    <source>
        <dbReference type="ARBA" id="ARBA00022603"/>
    </source>
</evidence>
<organism evidence="6 7">
    <name type="scientific">Aeoliella straminimaris</name>
    <dbReference type="NCBI Taxonomy" id="2954799"/>
    <lineage>
        <taxon>Bacteria</taxon>
        <taxon>Pseudomonadati</taxon>
        <taxon>Planctomycetota</taxon>
        <taxon>Planctomycetia</taxon>
        <taxon>Pirellulales</taxon>
        <taxon>Lacipirellulaceae</taxon>
        <taxon>Aeoliella</taxon>
    </lineage>
</organism>
<name>A0A9X2JIV7_9BACT</name>
<feature type="domain" description="Methyltransferase type 11" evidence="5">
    <location>
        <begin position="71"/>
        <end position="169"/>
    </location>
</feature>
<dbReference type="InterPro" id="IPR050447">
    <property type="entry name" value="Erg6_SMT_methyltransf"/>
</dbReference>
<dbReference type="FunFam" id="3.40.50.150:FF:000461">
    <property type="entry name" value="Sarcosine/dimethylglycine N-methyltransferase"/>
    <property type="match status" value="1"/>
</dbReference>
<proteinExistence type="predicted"/>
<comment type="caution">
    <text evidence="6">The sequence shown here is derived from an EMBL/GenBank/DDBJ whole genome shotgun (WGS) entry which is preliminary data.</text>
</comment>
<protein>
    <submittedName>
        <fullName evidence="6">Methyltransferase domain-containing protein</fullName>
    </submittedName>
</protein>
<keyword evidence="3" id="KW-0949">S-adenosyl-L-methionine</keyword>
<evidence type="ECO:0000313" key="7">
    <source>
        <dbReference type="Proteomes" id="UP001155241"/>
    </source>
</evidence>
<dbReference type="GO" id="GO:0052729">
    <property type="term" value="F:dimethylglycine N-methyltransferase activity"/>
    <property type="evidence" value="ECO:0007669"/>
    <property type="project" value="UniProtKB-ARBA"/>
</dbReference>
<sequence>MSSAPDQAVTIARDYYNSDDADAFYASVWGGEDIHIGLYESSEDPISEASHRTVRSLAERLGPLNQQTRALDIGAGYGGAVRFLAREYGCHATALNLSEVENERNRSLNREQGLADRIDVVDGNFEDLPFEDSSFDVVWSQDAFLHSDRREKVIAEAARVLKPGGQLVFTDPMQADDCPEGTLQPILDRLHLSSLASPAFYRAVAKEQGLTEIGFEDLTHQLVNHYSSVLTVTETKEAELVGQISPEYLERMKAGLRHWVEGGREGRLAWGVFHFRR</sequence>
<evidence type="ECO:0000256" key="3">
    <source>
        <dbReference type="ARBA" id="ARBA00022691"/>
    </source>
</evidence>
<dbReference type="AlphaFoldDB" id="A0A9X2JIV7"/>